<comment type="similarity">
    <text evidence="2 12">Belongs to the RNA methyltransferase RsmE family.</text>
</comment>
<evidence type="ECO:0000256" key="7">
    <source>
        <dbReference type="ARBA" id="ARBA00022603"/>
    </source>
</evidence>
<dbReference type="PIRSF" id="PIRSF015601">
    <property type="entry name" value="MTase_slr0722"/>
    <property type="match status" value="1"/>
</dbReference>
<evidence type="ECO:0000256" key="4">
    <source>
        <dbReference type="ARBA" id="ARBA00013673"/>
    </source>
</evidence>
<comment type="subcellular location">
    <subcellularLocation>
        <location evidence="1 12">Cytoplasm</location>
    </subcellularLocation>
</comment>
<sequence>MQRFFVFEKEDDYFILSKETLKHLNVIRINQNPFICVYQSKFYKCVLESNKAKIINKLDQNHEFDFDVTVALSLIKYERFEWALQKLVELGATKIIPLITSYTNGELYKYDKFIKRKKRFESIIQGAAEQSFRNILPVLSDPIHFNKLILHTASLKIIAHEKQDCSISMINDINQDTLFVIGPEGGFSEQEIELALEHGFKCFSLGKRILRAETAAIYLMSKIKI</sequence>
<dbReference type="PANTHER" id="PTHR30027">
    <property type="entry name" value="RIBOSOMAL RNA SMALL SUBUNIT METHYLTRANSFERASE E"/>
    <property type="match status" value="1"/>
</dbReference>
<evidence type="ECO:0000256" key="5">
    <source>
        <dbReference type="ARBA" id="ARBA00022490"/>
    </source>
</evidence>
<dbReference type="Gene3D" id="3.40.1280.10">
    <property type="match status" value="1"/>
</dbReference>
<dbReference type="InterPro" id="IPR006700">
    <property type="entry name" value="RsmE"/>
</dbReference>
<dbReference type="PANTHER" id="PTHR30027:SF3">
    <property type="entry name" value="16S RRNA (URACIL(1498)-N(3))-METHYLTRANSFERASE"/>
    <property type="match status" value="1"/>
</dbReference>
<dbReference type="Proteomes" id="UP000289952">
    <property type="component" value="Chromosome"/>
</dbReference>
<evidence type="ECO:0000313" key="14">
    <source>
        <dbReference type="EMBL" id="VEU63609.1"/>
    </source>
</evidence>
<keyword evidence="8 12" id="KW-0808">Transferase</keyword>
<reference evidence="14 15" key="1">
    <citation type="submission" date="2019-01" db="EMBL/GenBank/DDBJ databases">
        <authorList>
            <consortium name="Pathogen Informatics"/>
        </authorList>
    </citation>
    <scope>NUCLEOTIDE SEQUENCE [LARGE SCALE GENOMIC DNA]</scope>
    <source>
        <strain evidence="14 15">NCTC10118</strain>
    </source>
</reference>
<name>A0A449AF72_9BACT</name>
<dbReference type="Gene3D" id="2.40.240.20">
    <property type="entry name" value="Hypothetical PUA domain-like, domain 1"/>
    <property type="match status" value="1"/>
</dbReference>
<keyword evidence="5 12" id="KW-0963">Cytoplasm</keyword>
<evidence type="ECO:0000313" key="15">
    <source>
        <dbReference type="Proteomes" id="UP000289952"/>
    </source>
</evidence>
<dbReference type="NCBIfam" id="TIGR00046">
    <property type="entry name" value="RsmE family RNA methyltransferase"/>
    <property type="match status" value="1"/>
</dbReference>
<evidence type="ECO:0000256" key="12">
    <source>
        <dbReference type="PIRNR" id="PIRNR015601"/>
    </source>
</evidence>
<evidence type="ECO:0000256" key="1">
    <source>
        <dbReference type="ARBA" id="ARBA00004496"/>
    </source>
</evidence>
<keyword evidence="7 12" id="KW-0489">Methyltransferase</keyword>
<dbReference type="RefSeq" id="WP_129621820.1">
    <property type="nucleotide sequence ID" value="NZ_LR214972.1"/>
</dbReference>
<dbReference type="InterPro" id="IPR029026">
    <property type="entry name" value="tRNA_m1G_MTases_N"/>
</dbReference>
<gene>
    <name evidence="14" type="primary">rsmE</name>
    <name evidence="14" type="ORF">NCTC10118_00657</name>
</gene>
<comment type="catalytic activity">
    <reaction evidence="11 12">
        <text>uridine(1498) in 16S rRNA + S-adenosyl-L-methionine = N(3)-methyluridine(1498) in 16S rRNA + S-adenosyl-L-homocysteine + H(+)</text>
        <dbReference type="Rhea" id="RHEA:42920"/>
        <dbReference type="Rhea" id="RHEA-COMP:10283"/>
        <dbReference type="Rhea" id="RHEA-COMP:10284"/>
        <dbReference type="ChEBI" id="CHEBI:15378"/>
        <dbReference type="ChEBI" id="CHEBI:57856"/>
        <dbReference type="ChEBI" id="CHEBI:59789"/>
        <dbReference type="ChEBI" id="CHEBI:65315"/>
        <dbReference type="ChEBI" id="CHEBI:74502"/>
        <dbReference type="EC" id="2.1.1.193"/>
    </reaction>
</comment>
<organism evidence="14 15">
    <name type="scientific">Mycoplasmopsis bovirhinis</name>
    <dbReference type="NCBI Taxonomy" id="29553"/>
    <lineage>
        <taxon>Bacteria</taxon>
        <taxon>Bacillati</taxon>
        <taxon>Mycoplasmatota</taxon>
        <taxon>Mycoplasmoidales</taxon>
        <taxon>Metamycoplasmataceae</taxon>
        <taxon>Mycoplasmopsis</taxon>
    </lineage>
</organism>
<dbReference type="GO" id="GO:0070042">
    <property type="term" value="F:rRNA (uridine-N3-)-methyltransferase activity"/>
    <property type="evidence" value="ECO:0007669"/>
    <property type="project" value="TreeGrafter"/>
</dbReference>
<dbReference type="InterPro" id="IPR029028">
    <property type="entry name" value="Alpha/beta_knot_MTases"/>
</dbReference>
<keyword evidence="15" id="KW-1185">Reference proteome</keyword>
<keyword evidence="6 12" id="KW-0698">rRNA processing</keyword>
<proteinExistence type="inferred from homology"/>
<dbReference type="EC" id="2.1.1.193" evidence="3 12"/>
<accession>A0A449AF72</accession>
<feature type="domain" description="Ribosomal RNA small subunit methyltransferase E methyltransferase" evidence="13">
    <location>
        <begin position="64"/>
        <end position="223"/>
    </location>
</feature>
<comment type="function">
    <text evidence="10 12">Specifically methylates the N3 position of the uracil ring of uridine 1498 (m3U1498) in 16S rRNA. Acts on the fully assembled 30S ribosomal subunit.</text>
</comment>
<dbReference type="CDD" id="cd18084">
    <property type="entry name" value="RsmE-like"/>
    <property type="match status" value="1"/>
</dbReference>
<dbReference type="GO" id="GO:0005737">
    <property type="term" value="C:cytoplasm"/>
    <property type="evidence" value="ECO:0007669"/>
    <property type="project" value="UniProtKB-SubCell"/>
</dbReference>
<protein>
    <recommendedName>
        <fullName evidence="4 12">Ribosomal RNA small subunit methyltransferase E</fullName>
        <ecNumber evidence="3 12">2.1.1.193</ecNumber>
    </recommendedName>
</protein>
<evidence type="ECO:0000256" key="10">
    <source>
        <dbReference type="ARBA" id="ARBA00025699"/>
    </source>
</evidence>
<evidence type="ECO:0000256" key="2">
    <source>
        <dbReference type="ARBA" id="ARBA00005528"/>
    </source>
</evidence>
<dbReference type="GO" id="GO:0070475">
    <property type="term" value="P:rRNA base methylation"/>
    <property type="evidence" value="ECO:0007669"/>
    <property type="project" value="TreeGrafter"/>
</dbReference>
<evidence type="ECO:0000256" key="11">
    <source>
        <dbReference type="ARBA" id="ARBA00047944"/>
    </source>
</evidence>
<evidence type="ECO:0000256" key="9">
    <source>
        <dbReference type="ARBA" id="ARBA00022691"/>
    </source>
</evidence>
<dbReference type="SUPFAM" id="SSF75217">
    <property type="entry name" value="alpha/beta knot"/>
    <property type="match status" value="1"/>
</dbReference>
<evidence type="ECO:0000256" key="6">
    <source>
        <dbReference type="ARBA" id="ARBA00022552"/>
    </source>
</evidence>
<dbReference type="Pfam" id="PF04452">
    <property type="entry name" value="Methyltrans_RNA"/>
    <property type="match status" value="1"/>
</dbReference>
<dbReference type="InterPro" id="IPR046886">
    <property type="entry name" value="RsmE_MTase_dom"/>
</dbReference>
<evidence type="ECO:0000256" key="8">
    <source>
        <dbReference type="ARBA" id="ARBA00022679"/>
    </source>
</evidence>
<evidence type="ECO:0000256" key="3">
    <source>
        <dbReference type="ARBA" id="ARBA00012328"/>
    </source>
</evidence>
<dbReference type="OrthoDB" id="9815641at2"/>
<dbReference type="AlphaFoldDB" id="A0A449AF72"/>
<evidence type="ECO:0000259" key="13">
    <source>
        <dbReference type="Pfam" id="PF04452"/>
    </source>
</evidence>
<keyword evidence="9 12" id="KW-0949">S-adenosyl-L-methionine</keyword>
<dbReference type="NCBIfam" id="NF008701">
    <property type="entry name" value="PRK11713.5-5"/>
    <property type="match status" value="1"/>
</dbReference>
<dbReference type="EMBL" id="LR214972">
    <property type="protein sequence ID" value="VEU63609.1"/>
    <property type="molecule type" value="Genomic_DNA"/>
</dbReference>